<dbReference type="EMBL" id="JAWQEG010000537">
    <property type="protein sequence ID" value="KAK3888706.1"/>
    <property type="molecule type" value="Genomic_DNA"/>
</dbReference>
<proteinExistence type="predicted"/>
<dbReference type="AlphaFoldDB" id="A0AAE1GBC8"/>
<sequence>MVHGGEGVIYSAVISIDVHDFHYGGDSERTIISSAYERYISRPDSSWDDHTFTVPFGDPLRPHHHHHHHRHHYEGLVVAAVVVHCCPRPGLTPASTTGEGAQILLHRQH</sequence>
<evidence type="ECO:0000313" key="2">
    <source>
        <dbReference type="Proteomes" id="UP001286313"/>
    </source>
</evidence>
<accession>A0AAE1GBC8</accession>
<gene>
    <name evidence="1" type="ORF">Pcinc_007240</name>
</gene>
<evidence type="ECO:0000313" key="1">
    <source>
        <dbReference type="EMBL" id="KAK3888706.1"/>
    </source>
</evidence>
<comment type="caution">
    <text evidence="1">The sequence shown here is derived from an EMBL/GenBank/DDBJ whole genome shotgun (WGS) entry which is preliminary data.</text>
</comment>
<organism evidence="1 2">
    <name type="scientific">Petrolisthes cinctipes</name>
    <name type="common">Flat porcelain crab</name>
    <dbReference type="NCBI Taxonomy" id="88211"/>
    <lineage>
        <taxon>Eukaryota</taxon>
        <taxon>Metazoa</taxon>
        <taxon>Ecdysozoa</taxon>
        <taxon>Arthropoda</taxon>
        <taxon>Crustacea</taxon>
        <taxon>Multicrustacea</taxon>
        <taxon>Malacostraca</taxon>
        <taxon>Eumalacostraca</taxon>
        <taxon>Eucarida</taxon>
        <taxon>Decapoda</taxon>
        <taxon>Pleocyemata</taxon>
        <taxon>Anomura</taxon>
        <taxon>Galatheoidea</taxon>
        <taxon>Porcellanidae</taxon>
        <taxon>Petrolisthes</taxon>
    </lineage>
</organism>
<protein>
    <submittedName>
        <fullName evidence="1">Uncharacterized protein</fullName>
    </submittedName>
</protein>
<keyword evidence="2" id="KW-1185">Reference proteome</keyword>
<dbReference type="Proteomes" id="UP001286313">
    <property type="component" value="Unassembled WGS sequence"/>
</dbReference>
<name>A0AAE1GBC8_PETCI</name>
<reference evidence="1" key="1">
    <citation type="submission" date="2023-10" db="EMBL/GenBank/DDBJ databases">
        <title>Genome assemblies of two species of porcelain crab, Petrolisthes cinctipes and Petrolisthes manimaculis (Anomura: Porcellanidae).</title>
        <authorList>
            <person name="Angst P."/>
        </authorList>
    </citation>
    <scope>NUCLEOTIDE SEQUENCE</scope>
    <source>
        <strain evidence="1">PB745_01</strain>
        <tissue evidence="1">Gill</tissue>
    </source>
</reference>